<reference evidence="2 3" key="1">
    <citation type="submission" date="2024-06" db="EMBL/GenBank/DDBJ databases">
        <title>The Natural Products Discovery Center: Release of the First 8490 Sequenced Strains for Exploring Actinobacteria Biosynthetic Diversity.</title>
        <authorList>
            <person name="Kalkreuter E."/>
            <person name="Kautsar S.A."/>
            <person name="Yang D."/>
            <person name="Bader C.D."/>
            <person name="Teijaro C.N."/>
            <person name="Fluegel L."/>
            <person name="Davis C.M."/>
            <person name="Simpson J.R."/>
            <person name="Lauterbach L."/>
            <person name="Steele A.D."/>
            <person name="Gui C."/>
            <person name="Meng S."/>
            <person name="Li G."/>
            <person name="Viehrig K."/>
            <person name="Ye F."/>
            <person name="Su P."/>
            <person name="Kiefer A.F."/>
            <person name="Nichols A."/>
            <person name="Cepeda A.J."/>
            <person name="Yan W."/>
            <person name="Fan B."/>
            <person name="Jiang Y."/>
            <person name="Adhikari A."/>
            <person name="Zheng C.-J."/>
            <person name="Schuster L."/>
            <person name="Cowan T.M."/>
            <person name="Smanski M.J."/>
            <person name="Chevrette M.G."/>
            <person name="De Carvalho L.P.S."/>
            <person name="Shen B."/>
        </authorList>
    </citation>
    <scope>NUCLEOTIDE SEQUENCE [LARGE SCALE GENOMIC DNA]</scope>
    <source>
        <strain evidence="2 3">NPDC048274</strain>
    </source>
</reference>
<dbReference type="RefSeq" id="WP_359977318.1">
    <property type="nucleotide sequence ID" value="NZ_JBEZLS010000003.1"/>
</dbReference>
<evidence type="ECO:0000313" key="3">
    <source>
        <dbReference type="Proteomes" id="UP001551582"/>
    </source>
</evidence>
<dbReference type="EMBL" id="JBEZLS010000003">
    <property type="protein sequence ID" value="MEU9350638.1"/>
    <property type="molecule type" value="Genomic_DNA"/>
</dbReference>
<organism evidence="2 3">
    <name type="scientific">Streptomyces griseoloalbus</name>
    <dbReference type="NCBI Taxonomy" id="67303"/>
    <lineage>
        <taxon>Bacteria</taxon>
        <taxon>Bacillati</taxon>
        <taxon>Actinomycetota</taxon>
        <taxon>Actinomycetes</taxon>
        <taxon>Kitasatosporales</taxon>
        <taxon>Streptomycetaceae</taxon>
        <taxon>Streptomyces</taxon>
    </lineage>
</organism>
<evidence type="ECO:0000313" key="2">
    <source>
        <dbReference type="EMBL" id="MEU9350638.1"/>
    </source>
</evidence>
<gene>
    <name evidence="2" type="ORF">AB0D65_06340</name>
</gene>
<keyword evidence="3" id="KW-1185">Reference proteome</keyword>
<comment type="caution">
    <text evidence="2">The sequence shown here is derived from an EMBL/GenBank/DDBJ whole genome shotgun (WGS) entry which is preliminary data.</text>
</comment>
<feature type="region of interest" description="Disordered" evidence="1">
    <location>
        <begin position="128"/>
        <end position="162"/>
    </location>
</feature>
<accession>A0ABV3E0I4</accession>
<dbReference type="Proteomes" id="UP001551582">
    <property type="component" value="Unassembled WGS sequence"/>
</dbReference>
<sequence length="175" mass="18704">MSVSACTAWRCFPTKESCVRPLFSTGIDTVATALRQRRPDQPLQEAFEHMWTTGTLMPRGGRSAEADADRAKPGLRAVWPQTHDEAEPAFARARAERAGLPAGNVRPAIWAAMLNAALRTAVERHAYRTTEPGTDPATEPGTDPATEPGTDPATDRADLRPTLSSALAVTAAGLT</sequence>
<protein>
    <submittedName>
        <fullName evidence="2">TetR family transcriptional regulator</fullName>
    </submittedName>
</protein>
<name>A0ABV3E0I4_9ACTN</name>
<evidence type="ECO:0000256" key="1">
    <source>
        <dbReference type="SAM" id="MobiDB-lite"/>
    </source>
</evidence>
<proteinExistence type="predicted"/>
<dbReference type="Gene3D" id="1.10.357.10">
    <property type="entry name" value="Tetracycline Repressor, domain 2"/>
    <property type="match status" value="1"/>
</dbReference>